<accession>A0A8S7R4W6</accession>
<comment type="similarity">
    <text evidence="1">Belongs to the Hha/YmoA/Cnu family.</text>
</comment>
<dbReference type="SUPFAM" id="SSF68989">
    <property type="entry name" value="Hemolysin expression modulating protein HHA"/>
    <property type="match status" value="1"/>
</dbReference>
<sequence length="48" mass="5752">MKTRKEWLYQLRKCTSRETIEKVIEINSYKLSLSESEAFFSAADHRRA</sequence>
<name>A0A8S7R4W6_ECOLX</name>
<dbReference type="AlphaFoldDB" id="A0A8S7R4W6"/>
<dbReference type="Proteomes" id="UP000521991">
    <property type="component" value="Unassembled WGS sequence"/>
</dbReference>
<evidence type="ECO:0000313" key="2">
    <source>
        <dbReference type="EMBL" id="EFH0368366.1"/>
    </source>
</evidence>
<dbReference type="EMBL" id="AASURL010000171">
    <property type="protein sequence ID" value="EFH0368366.1"/>
    <property type="molecule type" value="Genomic_DNA"/>
</dbReference>
<dbReference type="Pfam" id="PF05321">
    <property type="entry name" value="HHA"/>
    <property type="match status" value="1"/>
</dbReference>
<gene>
    <name evidence="2" type="ORF">BGM66_004929</name>
</gene>
<proteinExistence type="inferred from homology"/>
<comment type="caution">
    <text evidence="2">The sequence shown here is derived from an EMBL/GenBank/DDBJ whole genome shotgun (WGS) entry which is preliminary data.</text>
</comment>
<evidence type="ECO:0000313" key="3">
    <source>
        <dbReference type="Proteomes" id="UP000521991"/>
    </source>
</evidence>
<dbReference type="InterPro" id="IPR036666">
    <property type="entry name" value="HHA_sf"/>
</dbReference>
<dbReference type="Gene3D" id="1.20.1280.40">
    <property type="entry name" value="HHA"/>
    <property type="match status" value="1"/>
</dbReference>
<dbReference type="InterPro" id="IPR007985">
    <property type="entry name" value="Hemolysn_expr_modulating_HHA"/>
</dbReference>
<organism evidence="2 3">
    <name type="scientific">Escherichia coli</name>
    <dbReference type="NCBI Taxonomy" id="562"/>
    <lineage>
        <taxon>Bacteria</taxon>
        <taxon>Pseudomonadati</taxon>
        <taxon>Pseudomonadota</taxon>
        <taxon>Gammaproteobacteria</taxon>
        <taxon>Enterobacterales</taxon>
        <taxon>Enterobacteriaceae</taxon>
        <taxon>Escherichia</taxon>
    </lineage>
</organism>
<evidence type="ECO:0000256" key="1">
    <source>
        <dbReference type="ARBA" id="ARBA00010526"/>
    </source>
</evidence>
<reference evidence="2 3" key="1">
    <citation type="submission" date="2020-02" db="EMBL/GenBank/DDBJ databases">
        <authorList>
            <consortium name="PulseNet: The National Subtyping Network for Foodborne Disease Surveillance"/>
            <person name="Tarr C.L."/>
            <person name="Trees E."/>
            <person name="Katz L.S."/>
            <person name="Carleton-Romer H.A."/>
            <person name="Stroika S."/>
            <person name="Kucerova Z."/>
            <person name="Roache K.F."/>
            <person name="Sabol A.L."/>
            <person name="Besser J."/>
            <person name="Gerner-Smidt P."/>
        </authorList>
    </citation>
    <scope>NUCLEOTIDE SEQUENCE [LARGE SCALE GENOMIC DNA]</scope>
    <source>
        <strain evidence="2 3">PNUSAE004166</strain>
    </source>
</reference>
<protein>
    <submittedName>
        <fullName evidence="2">Hemolysin activation protein</fullName>
    </submittedName>
</protein>